<dbReference type="Proteomes" id="UP000240978">
    <property type="component" value="Unassembled WGS sequence"/>
</dbReference>
<dbReference type="Pfam" id="PF14054">
    <property type="entry name" value="DUF4249"/>
    <property type="match status" value="1"/>
</dbReference>
<protein>
    <submittedName>
        <fullName evidence="1">Uncharacterized protein DUF4249</fullName>
    </submittedName>
</protein>
<dbReference type="InterPro" id="IPR025345">
    <property type="entry name" value="DUF4249"/>
</dbReference>
<name>A0A2P8GDC3_9BACT</name>
<evidence type="ECO:0000313" key="1">
    <source>
        <dbReference type="EMBL" id="PSL31968.1"/>
    </source>
</evidence>
<comment type="caution">
    <text evidence="1">The sequence shown here is derived from an EMBL/GenBank/DDBJ whole genome shotgun (WGS) entry which is preliminary data.</text>
</comment>
<organism evidence="1 2">
    <name type="scientific">Chitinophaga ginsengisoli</name>
    <dbReference type="NCBI Taxonomy" id="363837"/>
    <lineage>
        <taxon>Bacteria</taxon>
        <taxon>Pseudomonadati</taxon>
        <taxon>Bacteroidota</taxon>
        <taxon>Chitinophagia</taxon>
        <taxon>Chitinophagales</taxon>
        <taxon>Chitinophagaceae</taxon>
        <taxon>Chitinophaga</taxon>
    </lineage>
</organism>
<dbReference type="AlphaFoldDB" id="A0A2P8GDC3"/>
<reference evidence="1 2" key="1">
    <citation type="submission" date="2018-03" db="EMBL/GenBank/DDBJ databases">
        <title>Genomic Encyclopedia of Archaeal and Bacterial Type Strains, Phase II (KMG-II): from individual species to whole genera.</title>
        <authorList>
            <person name="Goeker M."/>
        </authorList>
    </citation>
    <scope>NUCLEOTIDE SEQUENCE [LARGE SCALE GENOMIC DNA]</scope>
    <source>
        <strain evidence="1 2">DSM 18107</strain>
    </source>
</reference>
<keyword evidence="2" id="KW-1185">Reference proteome</keyword>
<gene>
    <name evidence="1" type="ORF">CLV42_104269</name>
</gene>
<sequence>MTMRNSFIYTILGAALLLGTSCEKEIDLNLNGNDNKLVIEAVLTDTKGDCVVKLSRTKDFAADNSFAGVSGAKVQIYHNGDTTLLTETSTGVYVAPELSGTSGNTYGLLVTLGNEQYTATSYMPSKVPMDSLSIVEEDLFGDITKVANVSFKDPAGETNYYRFQQFIRGTKVKRYYVRNDDLTNGNDINTRLYILGEDDDDHEYDINSGDEITVEMLNIDAAVYKYFFSLSSSATGESESATPANPVSNISGNAIGYFSAQTVERKTIKVP</sequence>
<dbReference type="PROSITE" id="PS51257">
    <property type="entry name" value="PROKAR_LIPOPROTEIN"/>
    <property type="match status" value="1"/>
</dbReference>
<dbReference type="EMBL" id="PYGK01000004">
    <property type="protein sequence ID" value="PSL31968.1"/>
    <property type="molecule type" value="Genomic_DNA"/>
</dbReference>
<dbReference type="OrthoDB" id="637707at2"/>
<accession>A0A2P8GDC3</accession>
<proteinExistence type="predicted"/>
<evidence type="ECO:0000313" key="2">
    <source>
        <dbReference type="Proteomes" id="UP000240978"/>
    </source>
</evidence>